<keyword evidence="1" id="KW-0812">Transmembrane</keyword>
<feature type="transmembrane region" description="Helical" evidence="1">
    <location>
        <begin position="783"/>
        <end position="805"/>
    </location>
</feature>
<gene>
    <name evidence="3" type="ORF">SAMN05192543_11244</name>
</gene>
<dbReference type="OrthoDB" id="8664525at2"/>
<feature type="domain" description="Toxin VasX N-terminal region" evidence="2">
    <location>
        <begin position="8"/>
        <end position="166"/>
    </location>
</feature>
<evidence type="ECO:0000256" key="1">
    <source>
        <dbReference type="SAM" id="Phobius"/>
    </source>
</evidence>
<organism evidence="3 4">
    <name type="scientific">Paraburkholderia megapolitana</name>
    <dbReference type="NCBI Taxonomy" id="420953"/>
    <lineage>
        <taxon>Bacteria</taxon>
        <taxon>Pseudomonadati</taxon>
        <taxon>Pseudomonadota</taxon>
        <taxon>Betaproteobacteria</taxon>
        <taxon>Burkholderiales</taxon>
        <taxon>Burkholderiaceae</taxon>
        <taxon>Paraburkholderia</taxon>
    </lineage>
</organism>
<protein>
    <recommendedName>
        <fullName evidence="2">Toxin VasX N-terminal region domain-containing protein</fullName>
    </recommendedName>
</protein>
<keyword evidence="1" id="KW-0472">Membrane</keyword>
<dbReference type="AlphaFoldDB" id="A0A1I3URA4"/>
<evidence type="ECO:0000259" key="2">
    <source>
        <dbReference type="Pfam" id="PF20249"/>
    </source>
</evidence>
<evidence type="ECO:0000313" key="4">
    <source>
        <dbReference type="Proteomes" id="UP000199548"/>
    </source>
</evidence>
<evidence type="ECO:0000313" key="3">
    <source>
        <dbReference type="EMBL" id="SFJ85435.1"/>
    </source>
</evidence>
<name>A0A1I3URA4_9BURK</name>
<proteinExistence type="predicted"/>
<keyword evidence="1" id="KW-1133">Transmembrane helix</keyword>
<keyword evidence="4" id="KW-1185">Reference proteome</keyword>
<dbReference type="InterPro" id="IPR046864">
    <property type="entry name" value="VasX_N"/>
</dbReference>
<dbReference type="STRING" id="420953.SAMN05192543_11244"/>
<accession>A0A1I3URA4</accession>
<dbReference type="CDD" id="cd20707">
    <property type="entry name" value="MIX_III"/>
    <property type="match status" value="1"/>
</dbReference>
<reference evidence="3 4" key="1">
    <citation type="submission" date="2016-10" db="EMBL/GenBank/DDBJ databases">
        <authorList>
            <person name="de Groot N.N."/>
        </authorList>
    </citation>
    <scope>NUCLEOTIDE SEQUENCE [LARGE SCALE GENOMIC DNA]</scope>
    <source>
        <strain evidence="3 4">LMG 23650</strain>
    </source>
</reference>
<dbReference type="InterPro" id="IPR048126">
    <property type="entry name" value="Toxin_VasX"/>
</dbReference>
<dbReference type="Proteomes" id="UP000199548">
    <property type="component" value="Unassembled WGS sequence"/>
</dbReference>
<dbReference type="EMBL" id="FOQU01000012">
    <property type="protein sequence ID" value="SFJ85435.1"/>
    <property type="molecule type" value="Genomic_DNA"/>
</dbReference>
<sequence length="949" mass="103205">MATVEKSCENCKKTGLPILPVRYTVLPTLGAPILPGGIHGKGVTDVEIKEHRYGLRTVREGWLYLFYVVGPRGSNYWEAYKITEDGRLWKQTLPLPLVPKTDPACAQKSIAVPMDIIAIEKPEKCTDRVYIAFSEYAWHKDTFKLYAQKEALRIQRMQWIEPSKWIASGQCKEGHATVATEQTIDAVIEYMPGFYPKVLQPVNDSKNDPMSKVTGEYDPTHVRREATRYPLHIRQATPASASVELVTLMNNVGEIGKNKHYPPMLLALWDSVGNVHELNGFRNDAASMLGVYVRERATQLDAMQSIEAADIAVRNGAVASKSWWRSALQAGFENMANQPGAGYGVMTFVSPEQQAASDKRIAEAGEISPQEAKKIGEEAWPKYLKKLDQPKYNNFKIWFKSLRTAVKQLQARRASDVEVWLKAPLFLATLHDYREDNLPDGIAFEAVIAEAITGLPSEETGAKVVEDLVNNMDATAAGSLVWRAFAYNQSEPKAEIKELLTAATSYKATVWEEASEVAEKVAKQLEKLKTFVEFREKMGEVKEHTFAISATEEALKKIQVDRFVISITEGLFKWTGYGKFADRVGARLIQGALLIRVGIPQADTIGLIKESAKADPALRLELENGYRALRSKGVKAAEAYAQTLESLAENDKGKAVRAKWNAVRLTGEGAEAATGIRIGSTLMIIELFCFGAALMKADKTREDYAMLVASGFSSASACLQPAAKAMAAMAKEAAGTLANLKAVTGVFSGIASGIGSVIDFSKSYDAGADDRYALMSAYFVKGFLGLLSAAANLLTALSSAAPLIARMTGGRGVAWLGNVRGAIVGAAERSEVLAKTALSVADREAAAGVAGRLAVGVGAEEVGAVVGERAALLLLGRCMLYLAGWEVAVVLTVIQLLIWYFSDNDLQTWLEKCAFGKSSKYPPGEAGKQHEEFEKALAAVGLQASEGSE</sequence>
<dbReference type="Pfam" id="PF20249">
    <property type="entry name" value="VasX_N"/>
    <property type="match status" value="1"/>
</dbReference>
<feature type="transmembrane region" description="Helical" evidence="1">
    <location>
        <begin position="879"/>
        <end position="901"/>
    </location>
</feature>
<dbReference type="RefSeq" id="WP_091019271.1">
    <property type="nucleotide sequence ID" value="NZ_CP041745.1"/>
</dbReference>
<dbReference type="NCBIfam" id="NF041559">
    <property type="entry name" value="BTH_I2691_fam"/>
    <property type="match status" value="1"/>
</dbReference>